<name>A0A7X3MWG9_9HYPH</name>
<dbReference type="PANTHER" id="PTHR37424:SF1">
    <property type="entry name" value="BACTERIOFERRITIN-ASSOCIATED FERREDOXIN"/>
    <property type="match status" value="1"/>
</dbReference>
<dbReference type="Proteomes" id="UP000436483">
    <property type="component" value="Unassembled WGS sequence"/>
</dbReference>
<dbReference type="OrthoDB" id="7428628at2"/>
<evidence type="ECO:0000256" key="7">
    <source>
        <dbReference type="ARBA" id="ARBA00039386"/>
    </source>
</evidence>
<keyword evidence="4" id="KW-0249">Electron transport</keyword>
<keyword evidence="12" id="KW-1185">Reference proteome</keyword>
<evidence type="ECO:0000256" key="6">
    <source>
        <dbReference type="ARBA" id="ARBA00023014"/>
    </source>
</evidence>
<dbReference type="GO" id="GO:0046872">
    <property type="term" value="F:metal ion binding"/>
    <property type="evidence" value="ECO:0007669"/>
    <property type="project" value="UniProtKB-KW"/>
</dbReference>
<dbReference type="InterPro" id="IPR052371">
    <property type="entry name" value="BFD-associated_ferredoxin"/>
</dbReference>
<reference evidence="11 12" key="2">
    <citation type="submission" date="2020-01" db="EMBL/GenBank/DDBJ databases">
        <title>Microvirga sp. nov., an arsenate reduction bacterium isolated from Tibet hotspring sediments.</title>
        <authorList>
            <person name="Xian W.-D."/>
            <person name="Li W.-J."/>
        </authorList>
    </citation>
    <scope>NUCLEOTIDE SEQUENCE [LARGE SCALE GENOMIC DNA]</scope>
    <source>
        <strain evidence="11 12">KCTC 23863</strain>
    </source>
</reference>
<dbReference type="Gene3D" id="1.10.10.1100">
    <property type="entry name" value="BFD-like [2Fe-2S]-binding domain"/>
    <property type="match status" value="1"/>
</dbReference>
<dbReference type="GO" id="GO:0051537">
    <property type="term" value="F:2 iron, 2 sulfur cluster binding"/>
    <property type="evidence" value="ECO:0007669"/>
    <property type="project" value="UniProtKB-KW"/>
</dbReference>
<evidence type="ECO:0000256" key="1">
    <source>
        <dbReference type="ARBA" id="ARBA00022448"/>
    </source>
</evidence>
<evidence type="ECO:0000313" key="11">
    <source>
        <dbReference type="EMBL" id="MXQ14230.1"/>
    </source>
</evidence>
<feature type="domain" description="BFD-like [2Fe-2S]-binding" evidence="10">
    <location>
        <begin position="2"/>
        <end position="53"/>
    </location>
</feature>
<accession>A0A7X3MWG9</accession>
<comment type="caution">
    <text evidence="11">The sequence shown here is derived from an EMBL/GenBank/DDBJ whole genome shotgun (WGS) entry which is preliminary data.</text>
</comment>
<dbReference type="RefSeq" id="WP_160887944.1">
    <property type="nucleotide sequence ID" value="NZ_WURB01000028.1"/>
</dbReference>
<keyword evidence="2" id="KW-0001">2Fe-2S</keyword>
<evidence type="ECO:0000313" key="12">
    <source>
        <dbReference type="Proteomes" id="UP000436483"/>
    </source>
</evidence>
<evidence type="ECO:0000259" key="10">
    <source>
        <dbReference type="Pfam" id="PF04324"/>
    </source>
</evidence>
<comment type="similarity">
    <text evidence="8">Belongs to the Bfd family.</text>
</comment>
<keyword evidence="1" id="KW-0813">Transport</keyword>
<sequence>MIVCSCNVFSDGEIRACLNPGPDCPRTPAQVYRSLGCDPRCGRCATTIRSIMDQALAQKHACSADCETDCPLTRQANSNESPRSGRWRRRSPLKG</sequence>
<proteinExistence type="inferred from homology"/>
<protein>
    <recommendedName>
        <fullName evidence="7">Bacterioferritin-associated ferredoxin</fullName>
    </recommendedName>
</protein>
<keyword evidence="6" id="KW-0411">Iron-sulfur</keyword>
<evidence type="ECO:0000256" key="3">
    <source>
        <dbReference type="ARBA" id="ARBA00022723"/>
    </source>
</evidence>
<evidence type="ECO:0000256" key="9">
    <source>
        <dbReference type="SAM" id="MobiDB-lite"/>
    </source>
</evidence>
<dbReference type="AlphaFoldDB" id="A0A7X3MWG9"/>
<evidence type="ECO:0000256" key="2">
    <source>
        <dbReference type="ARBA" id="ARBA00022714"/>
    </source>
</evidence>
<evidence type="ECO:0000256" key="8">
    <source>
        <dbReference type="ARBA" id="ARBA00046332"/>
    </source>
</evidence>
<evidence type="ECO:0000256" key="5">
    <source>
        <dbReference type="ARBA" id="ARBA00023004"/>
    </source>
</evidence>
<dbReference type="InterPro" id="IPR007419">
    <property type="entry name" value="BFD-like_2Fe2S-bd_dom"/>
</dbReference>
<reference evidence="11 12" key="1">
    <citation type="submission" date="2019-12" db="EMBL/GenBank/DDBJ databases">
        <authorList>
            <person name="Yuan C.-G."/>
        </authorList>
    </citation>
    <scope>NUCLEOTIDE SEQUENCE [LARGE SCALE GENOMIC DNA]</scope>
    <source>
        <strain evidence="11 12">KCTC 23863</strain>
    </source>
</reference>
<dbReference type="Pfam" id="PF04324">
    <property type="entry name" value="Fer2_BFD"/>
    <property type="match status" value="1"/>
</dbReference>
<evidence type="ECO:0000256" key="4">
    <source>
        <dbReference type="ARBA" id="ARBA00022982"/>
    </source>
</evidence>
<organism evidence="11 12">
    <name type="scientific">Microvirga makkahensis</name>
    <dbReference type="NCBI Taxonomy" id="1128670"/>
    <lineage>
        <taxon>Bacteria</taxon>
        <taxon>Pseudomonadati</taxon>
        <taxon>Pseudomonadota</taxon>
        <taxon>Alphaproteobacteria</taxon>
        <taxon>Hyphomicrobiales</taxon>
        <taxon>Methylobacteriaceae</taxon>
        <taxon>Microvirga</taxon>
    </lineage>
</organism>
<dbReference type="EMBL" id="WURB01000028">
    <property type="protein sequence ID" value="MXQ14230.1"/>
    <property type="molecule type" value="Genomic_DNA"/>
</dbReference>
<dbReference type="InterPro" id="IPR041854">
    <property type="entry name" value="BFD-like_2Fe2S-bd_dom_sf"/>
</dbReference>
<feature type="compositionally biased region" description="Basic residues" evidence="9">
    <location>
        <begin position="85"/>
        <end position="95"/>
    </location>
</feature>
<gene>
    <name evidence="11" type="ORF">GR328_22795</name>
</gene>
<dbReference type="PANTHER" id="PTHR37424">
    <property type="entry name" value="BACTERIOFERRITIN-ASSOCIATED FERREDOXIN"/>
    <property type="match status" value="1"/>
</dbReference>
<feature type="region of interest" description="Disordered" evidence="9">
    <location>
        <begin position="71"/>
        <end position="95"/>
    </location>
</feature>
<keyword evidence="3" id="KW-0479">Metal-binding</keyword>
<keyword evidence="5" id="KW-0408">Iron</keyword>